<sequence>IFGEQISDHLPLEFKVSHPGFEGEEVDIFSWNVMARALCRPASLGTSGSSITNNGLELDETIPEYRRRLMDRVAPVLTSWIRSRQVHKRRRWVACLQEAPGHPGLRREFLRAVEAGCGDLQQQQLHCVEKLQSAFACSVTMWDDRTWNLSFCASASEPFHVLCTVLATKADHVPRLRVLNCHFPMSDGTAPAGGFSAGVEALANLLRASPVDQLALAVGDINVDLSDADVVSELAARCREGSRQKEMLREPVAVGSVQGSAVYRGQAVTSDAAVLAQGQALQETLVAS</sequence>
<reference evidence="1" key="1">
    <citation type="submission" date="2021-02" db="EMBL/GenBank/DDBJ databases">
        <authorList>
            <person name="Dougan E. K."/>
            <person name="Rhodes N."/>
            <person name="Thang M."/>
            <person name="Chan C."/>
        </authorList>
    </citation>
    <scope>NUCLEOTIDE SEQUENCE</scope>
</reference>
<dbReference type="EMBL" id="CAJNNW010031032">
    <property type="protein sequence ID" value="CAE8705709.1"/>
    <property type="molecule type" value="Genomic_DNA"/>
</dbReference>
<feature type="non-terminal residue" evidence="1">
    <location>
        <position position="1"/>
    </location>
</feature>
<evidence type="ECO:0000313" key="2">
    <source>
        <dbReference type="Proteomes" id="UP000626109"/>
    </source>
</evidence>
<evidence type="ECO:0008006" key="3">
    <source>
        <dbReference type="Google" id="ProtNLM"/>
    </source>
</evidence>
<evidence type="ECO:0000313" key="1">
    <source>
        <dbReference type="EMBL" id="CAE8705709.1"/>
    </source>
</evidence>
<organism evidence="1 2">
    <name type="scientific">Polarella glacialis</name>
    <name type="common">Dinoflagellate</name>
    <dbReference type="NCBI Taxonomy" id="89957"/>
    <lineage>
        <taxon>Eukaryota</taxon>
        <taxon>Sar</taxon>
        <taxon>Alveolata</taxon>
        <taxon>Dinophyceae</taxon>
        <taxon>Suessiales</taxon>
        <taxon>Suessiaceae</taxon>
        <taxon>Polarella</taxon>
    </lineage>
</organism>
<protein>
    <recommendedName>
        <fullName evidence="3">Sphingomyelin phosphodiesterase</fullName>
    </recommendedName>
</protein>
<dbReference type="SUPFAM" id="SSF56219">
    <property type="entry name" value="DNase I-like"/>
    <property type="match status" value="1"/>
</dbReference>
<gene>
    <name evidence="1" type="ORF">PGLA2088_LOCUS33846</name>
</gene>
<accession>A0A813KNB2</accession>
<comment type="caution">
    <text evidence="1">The sequence shown here is derived from an EMBL/GenBank/DDBJ whole genome shotgun (WGS) entry which is preliminary data.</text>
</comment>
<dbReference type="Proteomes" id="UP000626109">
    <property type="component" value="Unassembled WGS sequence"/>
</dbReference>
<feature type="non-terminal residue" evidence="1">
    <location>
        <position position="288"/>
    </location>
</feature>
<name>A0A813KNB2_POLGL</name>
<dbReference type="InterPro" id="IPR036691">
    <property type="entry name" value="Endo/exonu/phosph_ase_sf"/>
</dbReference>
<dbReference type="AlphaFoldDB" id="A0A813KNB2"/>
<proteinExistence type="predicted"/>